<evidence type="ECO:0000256" key="6">
    <source>
        <dbReference type="ARBA" id="ARBA00023136"/>
    </source>
</evidence>
<evidence type="ECO:0000256" key="4">
    <source>
        <dbReference type="ARBA" id="ARBA00022692"/>
    </source>
</evidence>
<accession>A0ABT3PL80</accession>
<sequence>MFLPIKKTSAADPDTQAGTLVGTITDRETSEPISFAYLYLEEANRTITAHSDGTYEFRDIPAGTYTLRVTRIGYRTVSQSIEITANETTVVDISLQPTVFSSGAIEVVGSQDNGGNANLEHASKSISGTDLRQNLGTTLSETMDDLPGFSSRSMGSAPARPVIRGLGGERVLILQDGERTGDVSSQSADHAVTIDPMAAEEIEIARGPAALIYGSNAIGGVVNVVRNQIANSMPDHIHGTATLQGETVNTGGNAAVEAGMPIGSFAVQADLNYRTASDLNTPAGTLENSDLQSTNNALGLSYIRPWGYLGAASSLYLNNYGIPPDPEGGHAEGVDIEMEKYQVEGATEVYLPKSSFRSITADISYKHYFHKEIESGGIIGTEFGLLTTNASVKAHHSDLGIFSKGTMGLWAETKDYAVNGANTPDSDAHSFSAFIVEETDWGSLHLEGGLRYDYSRAVPAEENPDSEIGHIRSRTFHALASSVSAIYNFGQGYYLGSTLMHSFRPPSQEELYSEGPHLASYSYEIGNPDLDPERGLGKELFVRYRGDDISAEVTGYHNGFSNYIYPRNTGRQNSRFPSLNDYQFKGANARIYGVEVATEIQLFSNIALNGMLSYTHGERELTQNEQEIDPEANDIQPLPMIPPLKSTVGLTYADDGFQFGGKARIAAKQTRTGDFETSTDGYTVVDLFGQYRFQSGNLLHTFSINAENIFDTTYRDHLSRIKNLMPEPGRNISLLYQLYF</sequence>
<dbReference type="Pfam" id="PF13620">
    <property type="entry name" value="CarboxypepD_reg"/>
    <property type="match status" value="1"/>
</dbReference>
<dbReference type="CDD" id="cd01347">
    <property type="entry name" value="ligand_gated_channel"/>
    <property type="match status" value="1"/>
</dbReference>
<keyword evidence="4 8" id="KW-0812">Transmembrane</keyword>
<reference evidence="12 13" key="1">
    <citation type="submission" date="2021-03" db="EMBL/GenBank/DDBJ databases">
        <title>Aliifodinibius sp. nov., a new bacterium isolated from saline soil.</title>
        <authorList>
            <person name="Galisteo C."/>
            <person name="De La Haba R."/>
            <person name="Sanchez-Porro C."/>
            <person name="Ventosa A."/>
        </authorList>
    </citation>
    <scope>NUCLEOTIDE SEQUENCE [LARGE SCALE GENOMIC DNA]</scope>
    <source>
        <strain evidence="12 13">1BSP15-2V2</strain>
    </source>
</reference>
<organism evidence="12 13">
    <name type="scientific">Fodinibius salsisoli</name>
    <dbReference type="NCBI Taxonomy" id="2820877"/>
    <lineage>
        <taxon>Bacteria</taxon>
        <taxon>Pseudomonadati</taxon>
        <taxon>Balneolota</taxon>
        <taxon>Balneolia</taxon>
        <taxon>Balneolales</taxon>
        <taxon>Balneolaceae</taxon>
        <taxon>Fodinibius</taxon>
    </lineage>
</organism>
<name>A0ABT3PL80_9BACT</name>
<evidence type="ECO:0000256" key="2">
    <source>
        <dbReference type="ARBA" id="ARBA00022448"/>
    </source>
</evidence>
<dbReference type="SUPFAM" id="SSF56935">
    <property type="entry name" value="Porins"/>
    <property type="match status" value="1"/>
</dbReference>
<evidence type="ECO:0000256" key="7">
    <source>
        <dbReference type="ARBA" id="ARBA00023237"/>
    </source>
</evidence>
<keyword evidence="13" id="KW-1185">Reference proteome</keyword>
<dbReference type="Gene3D" id="2.60.40.1120">
    <property type="entry name" value="Carboxypeptidase-like, regulatory domain"/>
    <property type="match status" value="1"/>
</dbReference>
<comment type="caution">
    <text evidence="12">The sequence shown here is derived from an EMBL/GenBank/DDBJ whole genome shotgun (WGS) entry which is preliminary data.</text>
</comment>
<keyword evidence="12" id="KW-0675">Receptor</keyword>
<dbReference type="PANTHER" id="PTHR30069:SF40">
    <property type="entry name" value="TONB-DEPENDENT RECEPTOR NMB0964-RELATED"/>
    <property type="match status" value="1"/>
</dbReference>
<evidence type="ECO:0000256" key="9">
    <source>
        <dbReference type="RuleBase" id="RU003357"/>
    </source>
</evidence>
<dbReference type="InterPro" id="IPR013784">
    <property type="entry name" value="Carb-bd-like_fold"/>
</dbReference>
<evidence type="ECO:0000313" key="12">
    <source>
        <dbReference type="EMBL" id="MCW9706714.1"/>
    </source>
</evidence>
<evidence type="ECO:0000256" key="5">
    <source>
        <dbReference type="ARBA" id="ARBA00023077"/>
    </source>
</evidence>
<feature type="domain" description="TonB-dependent receptor plug" evidence="11">
    <location>
        <begin position="122"/>
        <end position="221"/>
    </location>
</feature>
<feature type="domain" description="TonB-dependent receptor-like beta-barrel" evidence="10">
    <location>
        <begin position="288"/>
        <end position="709"/>
    </location>
</feature>
<keyword evidence="5 9" id="KW-0798">TonB box</keyword>
<evidence type="ECO:0000259" key="11">
    <source>
        <dbReference type="Pfam" id="PF07715"/>
    </source>
</evidence>
<dbReference type="Gene3D" id="2.170.130.10">
    <property type="entry name" value="TonB-dependent receptor, plug domain"/>
    <property type="match status" value="1"/>
</dbReference>
<dbReference type="SUPFAM" id="SSF49452">
    <property type="entry name" value="Starch-binding domain-like"/>
    <property type="match status" value="1"/>
</dbReference>
<keyword evidence="7 8" id="KW-0998">Cell outer membrane</keyword>
<dbReference type="InterPro" id="IPR000531">
    <property type="entry name" value="Beta-barrel_TonB"/>
</dbReference>
<gene>
    <name evidence="12" type="ORF">J6I44_07590</name>
</gene>
<dbReference type="InterPro" id="IPR036942">
    <property type="entry name" value="Beta-barrel_TonB_sf"/>
</dbReference>
<evidence type="ECO:0000256" key="8">
    <source>
        <dbReference type="PROSITE-ProRule" id="PRU01360"/>
    </source>
</evidence>
<dbReference type="Pfam" id="PF00593">
    <property type="entry name" value="TonB_dep_Rec_b-barrel"/>
    <property type="match status" value="1"/>
</dbReference>
<evidence type="ECO:0000313" key="13">
    <source>
        <dbReference type="Proteomes" id="UP001207918"/>
    </source>
</evidence>
<evidence type="ECO:0000259" key="10">
    <source>
        <dbReference type="Pfam" id="PF00593"/>
    </source>
</evidence>
<dbReference type="Proteomes" id="UP001207918">
    <property type="component" value="Unassembled WGS sequence"/>
</dbReference>
<proteinExistence type="inferred from homology"/>
<dbReference type="PANTHER" id="PTHR30069">
    <property type="entry name" value="TONB-DEPENDENT OUTER MEMBRANE RECEPTOR"/>
    <property type="match status" value="1"/>
</dbReference>
<comment type="similarity">
    <text evidence="8 9">Belongs to the TonB-dependent receptor family.</text>
</comment>
<dbReference type="RefSeq" id="WP_434084228.1">
    <property type="nucleotide sequence ID" value="NZ_JAGGJA010000004.1"/>
</dbReference>
<dbReference type="InterPro" id="IPR012910">
    <property type="entry name" value="Plug_dom"/>
</dbReference>
<protein>
    <submittedName>
        <fullName evidence="12">TonB-dependent receptor</fullName>
    </submittedName>
</protein>
<dbReference type="PROSITE" id="PS52016">
    <property type="entry name" value="TONB_DEPENDENT_REC_3"/>
    <property type="match status" value="1"/>
</dbReference>
<dbReference type="Gene3D" id="2.40.170.20">
    <property type="entry name" value="TonB-dependent receptor, beta-barrel domain"/>
    <property type="match status" value="1"/>
</dbReference>
<keyword evidence="2 8" id="KW-0813">Transport</keyword>
<comment type="subcellular location">
    <subcellularLocation>
        <location evidence="1 8">Cell outer membrane</location>
        <topology evidence="1 8">Multi-pass membrane protein</topology>
    </subcellularLocation>
</comment>
<keyword evidence="3 8" id="KW-1134">Transmembrane beta strand</keyword>
<dbReference type="EMBL" id="JAGGJA010000004">
    <property type="protein sequence ID" value="MCW9706714.1"/>
    <property type="molecule type" value="Genomic_DNA"/>
</dbReference>
<dbReference type="InterPro" id="IPR039426">
    <property type="entry name" value="TonB-dep_rcpt-like"/>
</dbReference>
<dbReference type="Pfam" id="PF07715">
    <property type="entry name" value="Plug"/>
    <property type="match status" value="1"/>
</dbReference>
<evidence type="ECO:0000256" key="3">
    <source>
        <dbReference type="ARBA" id="ARBA00022452"/>
    </source>
</evidence>
<dbReference type="InterPro" id="IPR037066">
    <property type="entry name" value="Plug_dom_sf"/>
</dbReference>
<keyword evidence="6 8" id="KW-0472">Membrane</keyword>
<evidence type="ECO:0000256" key="1">
    <source>
        <dbReference type="ARBA" id="ARBA00004571"/>
    </source>
</evidence>